<dbReference type="Pfam" id="PF01047">
    <property type="entry name" value="MarR"/>
    <property type="match status" value="1"/>
</dbReference>
<accession>A0A6N9YL00</accession>
<feature type="domain" description="HTH marR-type" evidence="4">
    <location>
        <begin position="20"/>
        <end position="140"/>
    </location>
</feature>
<dbReference type="GO" id="GO:0003700">
    <property type="term" value="F:DNA-binding transcription factor activity"/>
    <property type="evidence" value="ECO:0007669"/>
    <property type="project" value="InterPro"/>
</dbReference>
<dbReference type="Gene3D" id="1.10.10.10">
    <property type="entry name" value="Winged helix-like DNA-binding domain superfamily/Winged helix DNA-binding domain"/>
    <property type="match status" value="1"/>
</dbReference>
<dbReference type="SMART" id="SM00347">
    <property type="entry name" value="HTH_MARR"/>
    <property type="match status" value="1"/>
</dbReference>
<name>A0A6N9YL00_9ACTN</name>
<dbReference type="InterPro" id="IPR000835">
    <property type="entry name" value="HTH_MarR-typ"/>
</dbReference>
<reference evidence="5 6" key="1">
    <citation type="submission" date="2020-02" db="EMBL/GenBank/DDBJ databases">
        <authorList>
            <person name="Li X.-J."/>
            <person name="Feng X.-M."/>
        </authorList>
    </citation>
    <scope>NUCLEOTIDE SEQUENCE [LARGE SCALE GENOMIC DNA]</scope>
    <source>
        <strain evidence="5 6">CGMCC 4.7225</strain>
    </source>
</reference>
<protein>
    <submittedName>
        <fullName evidence="5">MarR family transcriptional regulator</fullName>
    </submittedName>
</protein>
<organism evidence="5 6">
    <name type="scientific">Phytoactinopolyspora alkaliphila</name>
    <dbReference type="NCBI Taxonomy" id="1783498"/>
    <lineage>
        <taxon>Bacteria</taxon>
        <taxon>Bacillati</taxon>
        <taxon>Actinomycetota</taxon>
        <taxon>Actinomycetes</taxon>
        <taxon>Jiangellales</taxon>
        <taxon>Jiangellaceae</taxon>
        <taxon>Phytoactinopolyspora</taxon>
    </lineage>
</organism>
<dbReference type="SUPFAM" id="SSF46785">
    <property type="entry name" value="Winged helix' DNA-binding domain"/>
    <property type="match status" value="1"/>
</dbReference>
<evidence type="ECO:0000313" key="6">
    <source>
        <dbReference type="Proteomes" id="UP000469185"/>
    </source>
</evidence>
<dbReference type="InterPro" id="IPR023187">
    <property type="entry name" value="Tscrpt_reg_MarR-type_CS"/>
</dbReference>
<keyword evidence="6" id="KW-1185">Reference proteome</keyword>
<dbReference type="AlphaFoldDB" id="A0A6N9YL00"/>
<comment type="caution">
    <text evidence="5">The sequence shown here is derived from an EMBL/GenBank/DDBJ whole genome shotgun (WGS) entry which is preliminary data.</text>
</comment>
<evidence type="ECO:0000256" key="2">
    <source>
        <dbReference type="ARBA" id="ARBA00023125"/>
    </source>
</evidence>
<dbReference type="PRINTS" id="PR00598">
    <property type="entry name" value="HTHMARR"/>
</dbReference>
<sequence length="140" mass="16073">MFVHCLSVHVKVRTMAVAPERELVNQWRDLATCYNKTAAALDRELQEQHGMGLSEFEALDRLVESGEEKVRMHQLASDMYLSQSALSRTVARLERSGLVERAICYDDRRSVFVRLTETGSVRHGQARDTHRHVLADHLDR</sequence>
<dbReference type="EMBL" id="JAAGOB010000004">
    <property type="protein sequence ID" value="NED95528.1"/>
    <property type="molecule type" value="Genomic_DNA"/>
</dbReference>
<dbReference type="InterPro" id="IPR036390">
    <property type="entry name" value="WH_DNA-bd_sf"/>
</dbReference>
<proteinExistence type="predicted"/>
<dbReference type="PROSITE" id="PS01117">
    <property type="entry name" value="HTH_MARR_1"/>
    <property type="match status" value="1"/>
</dbReference>
<dbReference type="Proteomes" id="UP000469185">
    <property type="component" value="Unassembled WGS sequence"/>
</dbReference>
<evidence type="ECO:0000259" key="4">
    <source>
        <dbReference type="PROSITE" id="PS50995"/>
    </source>
</evidence>
<dbReference type="PANTHER" id="PTHR33164:SF99">
    <property type="entry name" value="MARR FAMILY REGULATORY PROTEIN"/>
    <property type="match status" value="1"/>
</dbReference>
<dbReference type="InterPro" id="IPR039422">
    <property type="entry name" value="MarR/SlyA-like"/>
</dbReference>
<evidence type="ECO:0000313" key="5">
    <source>
        <dbReference type="EMBL" id="NED95528.1"/>
    </source>
</evidence>
<dbReference type="PROSITE" id="PS50995">
    <property type="entry name" value="HTH_MARR_2"/>
    <property type="match status" value="1"/>
</dbReference>
<gene>
    <name evidence="5" type="ORF">G1H11_09400</name>
</gene>
<dbReference type="GO" id="GO:0006950">
    <property type="term" value="P:response to stress"/>
    <property type="evidence" value="ECO:0007669"/>
    <property type="project" value="TreeGrafter"/>
</dbReference>
<dbReference type="InterPro" id="IPR036388">
    <property type="entry name" value="WH-like_DNA-bd_sf"/>
</dbReference>
<dbReference type="PANTHER" id="PTHR33164">
    <property type="entry name" value="TRANSCRIPTIONAL REGULATOR, MARR FAMILY"/>
    <property type="match status" value="1"/>
</dbReference>
<keyword evidence="2" id="KW-0238">DNA-binding</keyword>
<keyword evidence="3" id="KW-0804">Transcription</keyword>
<dbReference type="GO" id="GO:0003677">
    <property type="term" value="F:DNA binding"/>
    <property type="evidence" value="ECO:0007669"/>
    <property type="project" value="UniProtKB-KW"/>
</dbReference>
<evidence type="ECO:0000256" key="3">
    <source>
        <dbReference type="ARBA" id="ARBA00023163"/>
    </source>
</evidence>
<evidence type="ECO:0000256" key="1">
    <source>
        <dbReference type="ARBA" id="ARBA00023015"/>
    </source>
</evidence>
<keyword evidence="1" id="KW-0805">Transcription regulation</keyword>